<evidence type="ECO:0000313" key="4">
    <source>
        <dbReference type="Proteomes" id="UP001177003"/>
    </source>
</evidence>
<proteinExistence type="predicted"/>
<feature type="compositionally biased region" description="Gly residues" evidence="2">
    <location>
        <begin position="16"/>
        <end position="25"/>
    </location>
</feature>
<organism evidence="3 4">
    <name type="scientific">Lactuca saligna</name>
    <name type="common">Willowleaf lettuce</name>
    <dbReference type="NCBI Taxonomy" id="75948"/>
    <lineage>
        <taxon>Eukaryota</taxon>
        <taxon>Viridiplantae</taxon>
        <taxon>Streptophyta</taxon>
        <taxon>Embryophyta</taxon>
        <taxon>Tracheophyta</taxon>
        <taxon>Spermatophyta</taxon>
        <taxon>Magnoliopsida</taxon>
        <taxon>eudicotyledons</taxon>
        <taxon>Gunneridae</taxon>
        <taxon>Pentapetalae</taxon>
        <taxon>asterids</taxon>
        <taxon>campanulids</taxon>
        <taxon>Asterales</taxon>
        <taxon>Asteraceae</taxon>
        <taxon>Cichorioideae</taxon>
        <taxon>Cichorieae</taxon>
        <taxon>Lactucinae</taxon>
        <taxon>Lactuca</taxon>
    </lineage>
</organism>
<evidence type="ECO:0000256" key="1">
    <source>
        <dbReference type="SAM" id="Coils"/>
    </source>
</evidence>
<dbReference type="Proteomes" id="UP001177003">
    <property type="component" value="Chromosome 5"/>
</dbReference>
<keyword evidence="4" id="KW-1185">Reference proteome</keyword>
<gene>
    <name evidence="3" type="ORF">LSALG_LOCUS24300</name>
</gene>
<reference evidence="3" key="1">
    <citation type="submission" date="2023-04" db="EMBL/GenBank/DDBJ databases">
        <authorList>
            <person name="Vijverberg K."/>
            <person name="Xiong W."/>
            <person name="Schranz E."/>
        </authorList>
    </citation>
    <scope>NUCLEOTIDE SEQUENCE</scope>
</reference>
<feature type="coiled-coil region" evidence="1">
    <location>
        <begin position="260"/>
        <end position="301"/>
    </location>
</feature>
<protein>
    <recommendedName>
        <fullName evidence="5">Transposase, Ptta/En/Spm, plant</fullName>
    </recommendedName>
</protein>
<dbReference type="AlphaFoldDB" id="A0AA35Z2P5"/>
<evidence type="ECO:0000256" key="2">
    <source>
        <dbReference type="SAM" id="MobiDB-lite"/>
    </source>
</evidence>
<evidence type="ECO:0000313" key="3">
    <source>
        <dbReference type="EMBL" id="CAI9284795.1"/>
    </source>
</evidence>
<sequence>MRSFGDDRTYPPPKGLGAGRGGGIDKGGKKPLVTVETDMEWVLIKIASIMKEFMDDACPTWKKVMLDVQKNMFNAFRGIYQWPESEEDKIFEGFKNILDHRYIDIINGARKAYAFAAKKAGHVFPPKETYDFSVMYDFPTTWITFDKKPRRWKEPVWGDVFKQTHLEKSAKVKLASRELIGSQLEHWVNEKSWTVFDKYEKTMCEKYGPDPSQHPLGDVEIWGHCVGRRKKGRFYGVGSSGPGNVVPGTPYECGSSSYVYALYQKKINELESMLEREVKKREEIEANFDSEVKLRKDMENRLLGKMNDLLKKFTRR</sequence>
<dbReference type="EMBL" id="OX465081">
    <property type="protein sequence ID" value="CAI9284795.1"/>
    <property type="molecule type" value="Genomic_DNA"/>
</dbReference>
<keyword evidence="1" id="KW-0175">Coiled coil</keyword>
<feature type="region of interest" description="Disordered" evidence="2">
    <location>
        <begin position="1"/>
        <end position="29"/>
    </location>
</feature>
<accession>A0AA35Z2P5</accession>
<evidence type="ECO:0008006" key="5">
    <source>
        <dbReference type="Google" id="ProtNLM"/>
    </source>
</evidence>
<name>A0AA35Z2P5_LACSI</name>